<dbReference type="GO" id="GO:0000398">
    <property type="term" value="P:mRNA splicing, via spliceosome"/>
    <property type="evidence" value="ECO:0007669"/>
    <property type="project" value="UniProtKB-UniRule"/>
</dbReference>
<keyword evidence="3 7" id="KW-0507">mRNA processing</keyword>
<dbReference type="Proteomes" id="UP000886595">
    <property type="component" value="Unassembled WGS sequence"/>
</dbReference>
<feature type="signal peptide" evidence="9">
    <location>
        <begin position="1"/>
        <end position="18"/>
    </location>
</feature>
<keyword evidence="4 7" id="KW-0747">Spliceosome</keyword>
<comment type="similarity">
    <text evidence="2 7">Belongs to the PRP38 family.</text>
</comment>
<keyword evidence="11" id="KW-1185">Reference proteome</keyword>
<feature type="compositionally biased region" description="Polar residues" evidence="8">
    <location>
        <begin position="133"/>
        <end position="150"/>
    </location>
</feature>
<dbReference type="Pfam" id="PF03371">
    <property type="entry name" value="PRP38"/>
    <property type="match status" value="1"/>
</dbReference>
<dbReference type="AlphaFoldDB" id="A0A8X7VBC7"/>
<evidence type="ECO:0000256" key="7">
    <source>
        <dbReference type="RuleBase" id="RU367025"/>
    </source>
</evidence>
<evidence type="ECO:0000256" key="9">
    <source>
        <dbReference type="SAM" id="SignalP"/>
    </source>
</evidence>
<name>A0A8X7VBC7_BRACI</name>
<evidence type="ECO:0000313" key="10">
    <source>
        <dbReference type="EMBL" id="KAG2308085.1"/>
    </source>
</evidence>
<evidence type="ECO:0000256" key="8">
    <source>
        <dbReference type="SAM" id="MobiDB-lite"/>
    </source>
</evidence>
<feature type="region of interest" description="Disordered" evidence="8">
    <location>
        <begin position="113"/>
        <end position="150"/>
    </location>
</feature>
<sequence length="150" mass="17222">MVLYVHILGLFYLRLTRSDLDVYCYLEPLYNDHRKLRLKLSDSDGSKFHFDSMDPLVLLTHVDEIIEELLSKVCNTTLYVKGSTAKEANFTRESSWRERLHVHVKRAVRPSHATVLQHKKSTSSSEDDITGGSRWTSQTAVRQEVPTATS</sequence>
<dbReference type="EMBL" id="JAAMPC010000006">
    <property type="protein sequence ID" value="KAG2308085.1"/>
    <property type="molecule type" value="Genomic_DNA"/>
</dbReference>
<organism evidence="10 11">
    <name type="scientific">Brassica carinata</name>
    <name type="common">Ethiopian mustard</name>
    <name type="synonym">Abyssinian cabbage</name>
    <dbReference type="NCBI Taxonomy" id="52824"/>
    <lineage>
        <taxon>Eukaryota</taxon>
        <taxon>Viridiplantae</taxon>
        <taxon>Streptophyta</taxon>
        <taxon>Embryophyta</taxon>
        <taxon>Tracheophyta</taxon>
        <taxon>Spermatophyta</taxon>
        <taxon>Magnoliopsida</taxon>
        <taxon>eudicotyledons</taxon>
        <taxon>Gunneridae</taxon>
        <taxon>Pentapetalae</taxon>
        <taxon>rosids</taxon>
        <taxon>malvids</taxon>
        <taxon>Brassicales</taxon>
        <taxon>Brassicaceae</taxon>
        <taxon>Brassiceae</taxon>
        <taxon>Brassica</taxon>
    </lineage>
</organism>
<accession>A0A8X7VBC7</accession>
<evidence type="ECO:0000256" key="4">
    <source>
        <dbReference type="ARBA" id="ARBA00022728"/>
    </source>
</evidence>
<evidence type="ECO:0000313" key="11">
    <source>
        <dbReference type="Proteomes" id="UP000886595"/>
    </source>
</evidence>
<evidence type="ECO:0000256" key="3">
    <source>
        <dbReference type="ARBA" id="ARBA00022664"/>
    </source>
</evidence>
<dbReference type="GO" id="GO:0005681">
    <property type="term" value="C:spliceosomal complex"/>
    <property type="evidence" value="ECO:0007669"/>
    <property type="project" value="UniProtKB-KW"/>
</dbReference>
<reference evidence="10 11" key="1">
    <citation type="submission" date="2020-02" db="EMBL/GenBank/DDBJ databases">
        <authorList>
            <person name="Ma Q."/>
            <person name="Huang Y."/>
            <person name="Song X."/>
            <person name="Pei D."/>
        </authorList>
    </citation>
    <scope>NUCLEOTIDE SEQUENCE [LARGE SCALE GENOMIC DNA]</scope>
    <source>
        <strain evidence="10">Sxm20200214</strain>
        <tissue evidence="10">Leaf</tissue>
    </source>
</reference>
<comment type="caution">
    <text evidence="10">The sequence shown here is derived from an EMBL/GenBank/DDBJ whole genome shotgun (WGS) entry which is preliminary data.</text>
</comment>
<gene>
    <name evidence="10" type="ORF">Bca52824_027833</name>
</gene>
<evidence type="ECO:0000256" key="6">
    <source>
        <dbReference type="ARBA" id="ARBA00023242"/>
    </source>
</evidence>
<feature type="chain" id="PRO_5036483840" description="Pre-mRNA-splicing factor 38" evidence="9">
    <location>
        <begin position="19"/>
        <end position="150"/>
    </location>
</feature>
<evidence type="ECO:0000256" key="1">
    <source>
        <dbReference type="ARBA" id="ARBA00004123"/>
    </source>
</evidence>
<proteinExistence type="inferred from homology"/>
<dbReference type="PANTHER" id="PTHR23142">
    <property type="entry name" value="PRE-MRNA-SPLICING FACTOR 38A-RELATED"/>
    <property type="match status" value="1"/>
</dbReference>
<keyword evidence="5 7" id="KW-0508">mRNA splicing</keyword>
<evidence type="ECO:0000256" key="5">
    <source>
        <dbReference type="ARBA" id="ARBA00023187"/>
    </source>
</evidence>
<keyword evidence="6 7" id="KW-0539">Nucleus</keyword>
<dbReference type="OrthoDB" id="10586092at2759"/>
<keyword evidence="9" id="KW-0732">Signal</keyword>
<dbReference type="InterPro" id="IPR005037">
    <property type="entry name" value="PRP38"/>
</dbReference>
<comment type="function">
    <text evidence="7">Required for pre-mRNA splicing.</text>
</comment>
<evidence type="ECO:0000256" key="2">
    <source>
        <dbReference type="ARBA" id="ARBA00006164"/>
    </source>
</evidence>
<protein>
    <recommendedName>
        <fullName evidence="7">Pre-mRNA-splicing factor 38</fullName>
    </recommendedName>
</protein>
<comment type="subcellular location">
    <subcellularLocation>
        <location evidence="1 7">Nucleus</location>
    </subcellularLocation>
</comment>